<dbReference type="GO" id="GO:0005524">
    <property type="term" value="F:ATP binding"/>
    <property type="evidence" value="ECO:0007669"/>
    <property type="project" value="UniProtKB-KW"/>
</dbReference>
<feature type="binding site" evidence="2">
    <location>
        <begin position="58"/>
        <end position="65"/>
    </location>
    <ligand>
        <name>ATP</name>
        <dbReference type="ChEBI" id="CHEBI:30616"/>
    </ligand>
</feature>
<evidence type="ECO:0000313" key="5">
    <source>
        <dbReference type="Proteomes" id="UP000306697"/>
    </source>
</evidence>
<feature type="domain" description="Fido" evidence="3">
    <location>
        <begin position="1"/>
        <end position="124"/>
    </location>
</feature>
<dbReference type="EMBL" id="SSWL01000011">
    <property type="protein sequence ID" value="THJ29031.1"/>
    <property type="molecule type" value="Genomic_DNA"/>
</dbReference>
<gene>
    <name evidence="4" type="ORF">E6L38_08070</name>
</gene>
<dbReference type="Pfam" id="PF02661">
    <property type="entry name" value="Fic"/>
    <property type="match status" value="1"/>
</dbReference>
<evidence type="ECO:0000256" key="1">
    <source>
        <dbReference type="PIRSR" id="PIRSR640198-1"/>
    </source>
</evidence>
<accession>A0A4S5BF08</accession>
<protein>
    <submittedName>
        <fullName evidence="4">Fic family protein</fullName>
    </submittedName>
</protein>
<name>A0A4S5BF08_BIFLI</name>
<comment type="caution">
    <text evidence="4">The sequence shown here is derived from an EMBL/GenBank/DDBJ whole genome shotgun (WGS) entry which is preliminary data.</text>
</comment>
<evidence type="ECO:0000313" key="4">
    <source>
        <dbReference type="EMBL" id="THJ29031.1"/>
    </source>
</evidence>
<dbReference type="PANTHER" id="PTHR13504:SF40">
    <property type="entry name" value="FIDO DOMAIN-CONTAINING PROTEIN"/>
    <property type="match status" value="1"/>
</dbReference>
<proteinExistence type="predicted"/>
<keyword evidence="2" id="KW-0547">Nucleotide-binding</keyword>
<dbReference type="InterPro" id="IPR036597">
    <property type="entry name" value="Fido-like_dom_sf"/>
</dbReference>
<sequence>MELKWPHGLAIHNGVSGEGNISALLADMIHLATSDEIPRLQAAIMSHFLFEYIHPFYDGNGRTGRYLLALYLNHDLTMPTVLSLSRTIAENKNAYYKAFVEAEAKLNCGELTLFVNTLLGFIREAQDELIGELEIMVDQLDKGETICEQLRQKHGLSAKAASILYGVIQEEMFDSTESMSLDDAARQIGLSKQSARTYVGEILDAGLVVQSGKRPLKIQTSESLKSILSTGMSED</sequence>
<dbReference type="InterPro" id="IPR003812">
    <property type="entry name" value="Fido"/>
</dbReference>
<dbReference type="PROSITE" id="PS51459">
    <property type="entry name" value="FIDO"/>
    <property type="match status" value="1"/>
</dbReference>
<evidence type="ECO:0000256" key="2">
    <source>
        <dbReference type="PIRSR" id="PIRSR640198-2"/>
    </source>
</evidence>
<dbReference type="PANTHER" id="PTHR13504">
    <property type="entry name" value="FIDO DOMAIN-CONTAINING PROTEIN DDB_G0283145"/>
    <property type="match status" value="1"/>
</dbReference>
<dbReference type="Proteomes" id="UP000306697">
    <property type="component" value="Unassembled WGS sequence"/>
</dbReference>
<keyword evidence="2" id="KW-0067">ATP-binding</keyword>
<dbReference type="AlphaFoldDB" id="A0A4S5BF08"/>
<reference evidence="4 5" key="1">
    <citation type="submission" date="2019-04" db="EMBL/GenBank/DDBJ databases">
        <title>Genome Announcement To Ensure Probiotic Safety of Bifidobacterium longum subsp infantis UBBI-01.</title>
        <authorList>
            <person name="Sulthana A."/>
            <person name="Lakshmi S.G."/>
            <person name="Madempudi R.S."/>
        </authorList>
    </citation>
    <scope>NUCLEOTIDE SEQUENCE [LARGE SCALE GENOMIC DNA]</scope>
    <source>
        <strain evidence="4 5">UBBI-01</strain>
    </source>
</reference>
<dbReference type="InterPro" id="IPR040198">
    <property type="entry name" value="Fido_containing"/>
</dbReference>
<dbReference type="SUPFAM" id="SSF140931">
    <property type="entry name" value="Fic-like"/>
    <property type="match status" value="1"/>
</dbReference>
<evidence type="ECO:0000259" key="3">
    <source>
        <dbReference type="PROSITE" id="PS51459"/>
    </source>
</evidence>
<organism evidence="4 5">
    <name type="scientific">Bifidobacterium longum subsp. infantis</name>
    <dbReference type="NCBI Taxonomy" id="1682"/>
    <lineage>
        <taxon>Bacteria</taxon>
        <taxon>Bacillati</taxon>
        <taxon>Actinomycetota</taxon>
        <taxon>Actinomycetes</taxon>
        <taxon>Bifidobacteriales</taxon>
        <taxon>Bifidobacteriaceae</taxon>
        <taxon>Bifidobacterium</taxon>
    </lineage>
</organism>
<dbReference type="Gene3D" id="1.10.3290.10">
    <property type="entry name" value="Fido-like domain"/>
    <property type="match status" value="1"/>
</dbReference>
<feature type="binding site" evidence="2">
    <location>
        <begin position="95"/>
        <end position="96"/>
    </location>
    <ligand>
        <name>ATP</name>
        <dbReference type="ChEBI" id="CHEBI:30616"/>
    </ligand>
</feature>
<feature type="active site" evidence="1">
    <location>
        <position position="54"/>
    </location>
</feature>